<evidence type="ECO:0000313" key="1">
    <source>
        <dbReference type="Proteomes" id="UP000887576"/>
    </source>
</evidence>
<dbReference type="WBParaSite" id="JU765_v2.g20233.t2">
    <property type="protein sequence ID" value="JU765_v2.g20233.t2"/>
    <property type="gene ID" value="JU765_v2.g20233"/>
</dbReference>
<reference evidence="2" key="1">
    <citation type="submission" date="2022-11" db="UniProtKB">
        <authorList>
            <consortium name="WormBaseParasite"/>
        </authorList>
    </citation>
    <scope>IDENTIFICATION</scope>
</reference>
<dbReference type="Proteomes" id="UP000887576">
    <property type="component" value="Unplaced"/>
</dbReference>
<organism evidence="1 2">
    <name type="scientific">Panagrolaimus sp. JU765</name>
    <dbReference type="NCBI Taxonomy" id="591449"/>
    <lineage>
        <taxon>Eukaryota</taxon>
        <taxon>Metazoa</taxon>
        <taxon>Ecdysozoa</taxon>
        <taxon>Nematoda</taxon>
        <taxon>Chromadorea</taxon>
        <taxon>Rhabditida</taxon>
        <taxon>Tylenchina</taxon>
        <taxon>Panagrolaimomorpha</taxon>
        <taxon>Panagrolaimoidea</taxon>
        <taxon>Panagrolaimidae</taxon>
        <taxon>Panagrolaimus</taxon>
    </lineage>
</organism>
<protein>
    <submittedName>
        <fullName evidence="2">Uncharacterized protein</fullName>
    </submittedName>
</protein>
<sequence>MVSELKGESIGVKDVDPCPTDPICGLDLKAQETALKLGLDIVIATPGRLIDHVNNSSFSLSSIEILETALKLGLDIVIATPGRLIDHVNNSSFSLSSIEILVLDEADRMLDDTFADQMKEIIRLCSKSRQTMLFSATMTDEIEELAKLSLEKPVRLFINENTETAANLRQEFVRIRDENTREAIVCEFVRIRDENTREAIVCALVTRNFPDHTMVFMKSKKDCARMHVLLGLLGVKCAQLHGSLSQTVRVQSLQKFKTQEIDVLVCTELAARGLDIEGVLTVINMHMPNNVQQYIHRVGRTARAGKAGRAISLVGEDDRKLLKSIVKHNKNSTIKQRNIAPEVIVAYKERIDSLEESIEKVQNDAIVDNQLRLAEEKLSKAEKRLKTGVDERAGRVFLKTSTEIQKEAAAKAKKAAQKNRKQKEKDEMTPEEKTAAAEAAFQAREAKRAKKPKRLRAVVEDDDKDEKPSKKKRKDSDFAKKLTNISQPAVKKFRYGPNDQEFREAKRDRALELRLKNKNKRRK</sequence>
<name>A0AC34QXN5_9BILA</name>
<evidence type="ECO:0000313" key="2">
    <source>
        <dbReference type="WBParaSite" id="JU765_v2.g20233.t2"/>
    </source>
</evidence>
<accession>A0AC34QXN5</accession>
<proteinExistence type="predicted"/>